<evidence type="ECO:0000313" key="3">
    <source>
        <dbReference type="Proteomes" id="UP001321825"/>
    </source>
</evidence>
<dbReference type="EC" id="4.6.1.1" evidence="2"/>
<dbReference type="GO" id="GO:0006171">
    <property type="term" value="P:cAMP biosynthetic process"/>
    <property type="evidence" value="ECO:0007669"/>
    <property type="project" value="InterPro"/>
</dbReference>
<proteinExistence type="predicted"/>
<dbReference type="RefSeq" id="WP_317706216.1">
    <property type="nucleotide sequence ID" value="NZ_AP024714.1"/>
</dbReference>
<dbReference type="InterPro" id="IPR024685">
    <property type="entry name" value="Adenylate_cyclase_1_N"/>
</dbReference>
<organism evidence="2 3">
    <name type="scientific">Methylomarinovum caldicuralii</name>
    <dbReference type="NCBI Taxonomy" id="438856"/>
    <lineage>
        <taxon>Bacteria</taxon>
        <taxon>Pseudomonadati</taxon>
        <taxon>Pseudomonadota</taxon>
        <taxon>Gammaproteobacteria</taxon>
        <taxon>Methylococcales</taxon>
        <taxon>Methylothermaceae</taxon>
        <taxon>Methylomarinovum</taxon>
    </lineage>
</organism>
<dbReference type="PANTHER" id="PTHR38760:SF1">
    <property type="entry name" value="ADENYLATE CYCLASE"/>
    <property type="match status" value="1"/>
</dbReference>
<dbReference type="InterPro" id="IPR000274">
    <property type="entry name" value="Adenylate_cyclase_1"/>
</dbReference>
<dbReference type="EMBL" id="AP024714">
    <property type="protein sequence ID" value="BCX81281.1"/>
    <property type="molecule type" value="Genomic_DNA"/>
</dbReference>
<reference evidence="3" key="1">
    <citation type="journal article" date="2024" name="Int. J. Syst. Evol. Microbiol.">
        <title>Methylomarinovum tepidoasis sp. nov., a moderately thermophilic methanotroph of the family Methylothermaceae isolated from a deep-sea hydrothermal field.</title>
        <authorList>
            <person name="Hirayama H."/>
            <person name="Takaki Y."/>
            <person name="Abe M."/>
            <person name="Miyazaki M."/>
            <person name="Uematsu K."/>
            <person name="Matsui Y."/>
            <person name="Takai K."/>
        </authorList>
    </citation>
    <scope>NUCLEOTIDE SEQUENCE [LARGE SCALE GENOMIC DNA]</scope>
    <source>
        <strain evidence="3">IT-9</strain>
    </source>
</reference>
<dbReference type="KEGG" id="mcau:MIT9_P0859"/>
<evidence type="ECO:0000313" key="2">
    <source>
        <dbReference type="EMBL" id="BCX81281.1"/>
    </source>
</evidence>
<dbReference type="Proteomes" id="UP001321825">
    <property type="component" value="Chromosome"/>
</dbReference>
<keyword evidence="3" id="KW-1185">Reference proteome</keyword>
<accession>A0AAU9BRZ3</accession>
<evidence type="ECO:0000259" key="1">
    <source>
        <dbReference type="Pfam" id="PF12633"/>
    </source>
</evidence>
<dbReference type="AlphaFoldDB" id="A0AAU9BRZ3"/>
<name>A0AAU9BRZ3_9GAMM</name>
<dbReference type="PANTHER" id="PTHR38760">
    <property type="entry name" value="ADENYLATE CYCLASE"/>
    <property type="match status" value="1"/>
</dbReference>
<gene>
    <name evidence="2" type="ORF">MIT9_P0859</name>
</gene>
<protein>
    <submittedName>
        <fullName evidence="2">Adenylate cyclase, class 1</fullName>
        <ecNumber evidence="2">4.6.1.1</ecNumber>
    </submittedName>
</protein>
<dbReference type="GO" id="GO:0004016">
    <property type="term" value="F:adenylate cyclase activity"/>
    <property type="evidence" value="ECO:0007669"/>
    <property type="project" value="UniProtKB-EC"/>
</dbReference>
<dbReference type="Pfam" id="PF12633">
    <property type="entry name" value="Adenyl_cycl_N"/>
    <property type="match status" value="1"/>
</dbReference>
<dbReference type="Pfam" id="PF01295">
    <property type="entry name" value="Adenylate_cycl"/>
    <property type="match status" value="1"/>
</dbReference>
<feature type="domain" description="Adenylate cyclase class-I N-terminal" evidence="1">
    <location>
        <begin position="21"/>
        <end position="215"/>
    </location>
</feature>
<keyword evidence="2" id="KW-0456">Lyase</keyword>
<sequence>MNRARAIRLAAPGGEISRRDLNHLIRRFLHFHRQRLQLLANTFSPRQRDALALLPLLLHQHHPALPGYDLGPAPAGIRDYRPDPFMRRAARRHFPGLDHRLRGHSEAPLLALFLMGSVGSIAFSRGSDLDLWICHRSDLEVGDLAALQAKCRAIEDWMAGFGLELHCFLVSPEALRRGIPPALSKESAGSTLHILLLEEFYRTAIHLAGQRPLWWLVPPEWEGRYREYADFLLGKRFIDPGGLIDLGGLERLPTQELVSAGLWHLHKALDAPHKALLKLLLLLDYAADHPRPRWLATTIKAAVHAGTPDPFALDPYLLLYRRATEAAQRTGAPALVQLTRHCFALKIGDTERHPDYRRLAATLVQRGELPPPRRRGTLTITQALEEWQALTDALENAYATIRRLAGEPETPTADMQLLTRRLQAVLGSRPGKVPVLRLRADPEPWLQLSRDPETERWQIALPGESPTPLHQADTLLGALAWSWVNRLAVPATRWQLPPETPVTAAELAALNRELRCFLEAAGEPELDAFARPARLQRALLAANLGRPTRPRRGDFEIASARFDPLDYGAERQCLLQTLEILTLNTWGEWESHRYQELEGWLDALCRLYQQGGEALTLQSFCFSAPTLARRITACYQQLKEDLPAGHPAELTAAGRLYRFQQRQGRLVWYPAD</sequence>